<comment type="caution">
    <text evidence="3">The sequence shown here is derived from an EMBL/GenBank/DDBJ whole genome shotgun (WGS) entry which is preliminary data.</text>
</comment>
<keyword evidence="2" id="KW-0472">Membrane</keyword>
<proteinExistence type="predicted"/>
<evidence type="ECO:0000256" key="1">
    <source>
        <dbReference type="SAM" id="MobiDB-lite"/>
    </source>
</evidence>
<keyword evidence="4" id="KW-1185">Reference proteome</keyword>
<dbReference type="EMBL" id="BJWL01000018">
    <property type="protein sequence ID" value="GFZ06900.1"/>
    <property type="molecule type" value="Genomic_DNA"/>
</dbReference>
<keyword evidence="2" id="KW-0812">Transmembrane</keyword>
<evidence type="ECO:0000256" key="2">
    <source>
        <dbReference type="SAM" id="Phobius"/>
    </source>
</evidence>
<feature type="region of interest" description="Disordered" evidence="1">
    <location>
        <begin position="124"/>
        <end position="144"/>
    </location>
</feature>
<feature type="transmembrane region" description="Helical" evidence="2">
    <location>
        <begin position="69"/>
        <end position="91"/>
    </location>
</feature>
<organism evidence="3 4">
    <name type="scientific">Actinidia rufa</name>
    <dbReference type="NCBI Taxonomy" id="165716"/>
    <lineage>
        <taxon>Eukaryota</taxon>
        <taxon>Viridiplantae</taxon>
        <taxon>Streptophyta</taxon>
        <taxon>Embryophyta</taxon>
        <taxon>Tracheophyta</taxon>
        <taxon>Spermatophyta</taxon>
        <taxon>Magnoliopsida</taxon>
        <taxon>eudicotyledons</taxon>
        <taxon>Gunneridae</taxon>
        <taxon>Pentapetalae</taxon>
        <taxon>asterids</taxon>
        <taxon>Ericales</taxon>
        <taxon>Actinidiaceae</taxon>
        <taxon>Actinidia</taxon>
    </lineage>
</organism>
<accession>A0A7J0G7Y0</accession>
<evidence type="ECO:0000313" key="4">
    <source>
        <dbReference type="Proteomes" id="UP000585474"/>
    </source>
</evidence>
<keyword evidence="2" id="KW-1133">Transmembrane helix</keyword>
<gene>
    <name evidence="3" type="ORF">Acr_18g0010700</name>
</gene>
<dbReference type="OrthoDB" id="409173at2759"/>
<protein>
    <submittedName>
        <fullName evidence="3">NRAMP metal ion transporter family protein</fullName>
    </submittedName>
</protein>
<sequence>MLPSSVIPFFWVASSRSVIGVYKVSYFVEFFALIMFIGILGLKIIFLVEMMFGNCDWAVRLGWDVGSISLSYIVLLITVSTLLCLMIWLAATPLKSASSRLDARVWNWDINDVPDLSAERHERHYSKTRYGREESTQKQEPSVALGNSLESHPNVLPPNSDLNLPETLLDVDTIPYMTTIGDNDYNITFPSPTSYLEESSTPVETGVSVGKVRMVGSGAGSLSRLAGLGCAARRQLTVVLDDFWGQLFDFHGQAIQEAKATRLDVLLGVDSKFDPKPTTPLKVDANVKEFTGYFPSIGGKGSDSPMNSSIYDSPNLLGVQEMFHCNLKHHFMIFALLAGPAENLSNALNTKKFHSLPDISGIFLRYRESGLSDRNAQWDGTIRYGTSSHSGNSLKVGSPLAFDNLSPPKPYSDPLTLFSSRSNTGSLWSKQSFEQFGLSDKIHTVGNKKSSITSETNDGADEDLIDRVTAKERFLYEAEAREMNRLVHMVEPQYSLDRKPGSALKNDDIDYSNFLVSSVPHCRDGYVWRMDLTISFGVWCNHRILDLSLMESRPELWGKIHVCASGKILRFYAL</sequence>
<dbReference type="Proteomes" id="UP000585474">
    <property type="component" value="Unassembled WGS sequence"/>
</dbReference>
<feature type="transmembrane region" description="Helical" evidence="2">
    <location>
        <begin position="27"/>
        <end position="48"/>
    </location>
</feature>
<dbReference type="AlphaFoldDB" id="A0A7J0G7Y0"/>
<name>A0A7J0G7Y0_9ERIC</name>
<reference evidence="3 4" key="1">
    <citation type="submission" date="2019-07" db="EMBL/GenBank/DDBJ databases">
        <title>De Novo Assembly of kiwifruit Actinidia rufa.</title>
        <authorList>
            <person name="Sugita-Konishi S."/>
            <person name="Sato K."/>
            <person name="Mori E."/>
            <person name="Abe Y."/>
            <person name="Kisaki G."/>
            <person name="Hamano K."/>
            <person name="Suezawa K."/>
            <person name="Otani M."/>
            <person name="Fukuda T."/>
            <person name="Manabe T."/>
            <person name="Gomi K."/>
            <person name="Tabuchi M."/>
            <person name="Akimitsu K."/>
            <person name="Kataoka I."/>
        </authorList>
    </citation>
    <scope>NUCLEOTIDE SEQUENCE [LARGE SCALE GENOMIC DNA]</scope>
    <source>
        <strain evidence="4">cv. Fuchu</strain>
    </source>
</reference>
<evidence type="ECO:0000313" key="3">
    <source>
        <dbReference type="EMBL" id="GFZ06900.1"/>
    </source>
</evidence>